<feature type="transmembrane region" description="Helical" evidence="1">
    <location>
        <begin position="12"/>
        <end position="32"/>
    </location>
</feature>
<dbReference type="InterPro" id="IPR029787">
    <property type="entry name" value="Nucleotide_cyclase"/>
</dbReference>
<dbReference type="AlphaFoldDB" id="A0A1W2BI57"/>
<evidence type="ECO:0000313" key="3">
    <source>
        <dbReference type="EMBL" id="SMC72629.1"/>
    </source>
</evidence>
<organism evidence="3 4">
    <name type="scientific">Sporomusa malonica</name>
    <dbReference type="NCBI Taxonomy" id="112901"/>
    <lineage>
        <taxon>Bacteria</taxon>
        <taxon>Bacillati</taxon>
        <taxon>Bacillota</taxon>
        <taxon>Negativicutes</taxon>
        <taxon>Selenomonadales</taxon>
        <taxon>Sporomusaceae</taxon>
        <taxon>Sporomusa</taxon>
    </lineage>
</organism>
<keyword evidence="4" id="KW-1185">Reference proteome</keyword>
<dbReference type="InterPro" id="IPR000160">
    <property type="entry name" value="GGDEF_dom"/>
</dbReference>
<proteinExistence type="predicted"/>
<protein>
    <submittedName>
        <fullName evidence="3">Diguanylate cyclase (GGDEF) domain-containing protein</fullName>
    </submittedName>
</protein>
<dbReference type="EMBL" id="FWXI01000007">
    <property type="protein sequence ID" value="SMC72629.1"/>
    <property type="molecule type" value="Genomic_DNA"/>
</dbReference>
<dbReference type="InterPro" id="IPR043128">
    <property type="entry name" value="Rev_trsase/Diguanyl_cyclase"/>
</dbReference>
<gene>
    <name evidence="3" type="ORF">SAMN04488500_107209</name>
</gene>
<dbReference type="Gene3D" id="3.30.70.270">
    <property type="match status" value="1"/>
</dbReference>
<keyword evidence="1" id="KW-0472">Membrane</keyword>
<keyword evidence="1" id="KW-1133">Transmembrane helix</keyword>
<dbReference type="Proteomes" id="UP000192738">
    <property type="component" value="Unassembled WGS sequence"/>
</dbReference>
<sequence>MQKLGLACKYINYLVIAAVLLPIIFIAEVVYVERQYTASARQAQTQELAKLRTAAAAAWLDGQAAYLRGIAGLQSVQAGNQEVLATEFRSLLAAKTGFLSLEYTGIDGETQVNTNELSTSYIGDRAYFIAAAAGQQYIGELPGTDWQQGEDVTVVAVPVTVNGEITGVVCGVIAKKSIETMTARLVPAGNEPVPTNRWLAWLGLVYLLGVIPLLLIVYVLWRSPGTTAAEPETDSPKFNKPPVAVDRALAAAATTAYKAIKMAADSVPAAITNEIPGEIRVTMPDKVLSAPVPETELIGAQPIQDELTGLYTQAGFEKVLAAAAGKADIGIIACSIDGMKVINDFLGKNTGDVIIKAAAESIKSAIGSAQTAARLEGDKFAVLIPNGVASSLEDSKKDIRYYVDLHNLLHPELPLSITVGCAAAEHGQDLHSVLYNAISDMESQKPVSRVEARKFIMWSIKRYRRRT</sequence>
<dbReference type="PROSITE" id="PS50887">
    <property type="entry name" value="GGDEF"/>
    <property type="match status" value="1"/>
</dbReference>
<dbReference type="PANTHER" id="PTHR33121">
    <property type="entry name" value="CYCLIC DI-GMP PHOSPHODIESTERASE PDEF"/>
    <property type="match status" value="1"/>
</dbReference>
<dbReference type="Gene3D" id="3.30.450.20">
    <property type="entry name" value="PAS domain"/>
    <property type="match status" value="1"/>
</dbReference>
<dbReference type="NCBIfam" id="TIGR00254">
    <property type="entry name" value="GGDEF"/>
    <property type="match status" value="1"/>
</dbReference>
<evidence type="ECO:0000259" key="2">
    <source>
        <dbReference type="PROSITE" id="PS50887"/>
    </source>
</evidence>
<dbReference type="InterPro" id="IPR050706">
    <property type="entry name" value="Cyclic-di-GMP_PDE-like"/>
</dbReference>
<dbReference type="PANTHER" id="PTHR33121:SF70">
    <property type="entry name" value="SIGNALING PROTEIN YKOW"/>
    <property type="match status" value="1"/>
</dbReference>
<dbReference type="RefSeq" id="WP_176215484.1">
    <property type="nucleotide sequence ID" value="NZ_CP155572.1"/>
</dbReference>
<feature type="domain" description="GGDEF" evidence="2">
    <location>
        <begin position="327"/>
        <end position="457"/>
    </location>
</feature>
<dbReference type="GO" id="GO:0071111">
    <property type="term" value="F:cyclic-guanylate-specific phosphodiesterase activity"/>
    <property type="evidence" value="ECO:0007669"/>
    <property type="project" value="InterPro"/>
</dbReference>
<name>A0A1W2BI57_9FIRM</name>
<reference evidence="3 4" key="1">
    <citation type="submission" date="2017-04" db="EMBL/GenBank/DDBJ databases">
        <authorList>
            <person name="Afonso C.L."/>
            <person name="Miller P.J."/>
            <person name="Scott M.A."/>
            <person name="Spackman E."/>
            <person name="Goraichik I."/>
            <person name="Dimitrov K.M."/>
            <person name="Suarez D.L."/>
            <person name="Swayne D.E."/>
        </authorList>
    </citation>
    <scope>NUCLEOTIDE SEQUENCE [LARGE SCALE GENOMIC DNA]</scope>
    <source>
        <strain evidence="3 4">DSM 5090</strain>
    </source>
</reference>
<keyword evidence="1" id="KW-0812">Transmembrane</keyword>
<dbReference type="Pfam" id="PF00990">
    <property type="entry name" value="GGDEF"/>
    <property type="match status" value="1"/>
</dbReference>
<dbReference type="CDD" id="cd01949">
    <property type="entry name" value="GGDEF"/>
    <property type="match status" value="1"/>
</dbReference>
<evidence type="ECO:0000313" key="4">
    <source>
        <dbReference type="Proteomes" id="UP000192738"/>
    </source>
</evidence>
<dbReference type="SMART" id="SM00267">
    <property type="entry name" value="GGDEF"/>
    <property type="match status" value="1"/>
</dbReference>
<accession>A0A1W2BI57</accession>
<dbReference type="SUPFAM" id="SSF55073">
    <property type="entry name" value="Nucleotide cyclase"/>
    <property type="match status" value="1"/>
</dbReference>
<dbReference type="STRING" id="112901.SAMN04488500_107209"/>
<evidence type="ECO:0000256" key="1">
    <source>
        <dbReference type="SAM" id="Phobius"/>
    </source>
</evidence>
<feature type="transmembrane region" description="Helical" evidence="1">
    <location>
        <begin position="198"/>
        <end position="221"/>
    </location>
</feature>